<dbReference type="Proteomes" id="UP000319263">
    <property type="component" value="Chromosome"/>
</dbReference>
<evidence type="ECO:0000256" key="1">
    <source>
        <dbReference type="ARBA" id="ARBA00010928"/>
    </source>
</evidence>
<evidence type="ECO:0000313" key="5">
    <source>
        <dbReference type="Proteomes" id="UP000319263"/>
    </source>
</evidence>
<reference evidence="4 5" key="1">
    <citation type="submission" date="2019-07" db="EMBL/GenBank/DDBJ databases">
        <title>Microlunatus dokdonensis sp. nov. isolated from the rhizospheric soil of the wild plant Elymus tsukushiensis.</title>
        <authorList>
            <person name="Ghim S.-Y."/>
            <person name="Hwang Y.-J."/>
            <person name="Son J.-S."/>
            <person name="Shin J.-H."/>
        </authorList>
    </citation>
    <scope>NUCLEOTIDE SEQUENCE [LARGE SCALE GENOMIC DNA]</scope>
    <source>
        <strain evidence="4 5">KUDC0627</strain>
    </source>
</reference>
<feature type="domain" description="Gfo/Idh/MocA-like oxidoreductase C-terminal" evidence="3">
    <location>
        <begin position="136"/>
        <end position="352"/>
    </location>
</feature>
<dbReference type="RefSeq" id="WP_143986593.1">
    <property type="nucleotide sequence ID" value="NZ_CP041692.1"/>
</dbReference>
<accession>A0A516PZN2</accession>
<dbReference type="InterPro" id="IPR052515">
    <property type="entry name" value="Gfo/Idh/MocA_Oxidoreductase"/>
</dbReference>
<dbReference type="AlphaFoldDB" id="A0A516PZN2"/>
<dbReference type="Gene3D" id="3.30.360.10">
    <property type="entry name" value="Dihydrodipicolinate Reductase, domain 2"/>
    <property type="match status" value="1"/>
</dbReference>
<dbReference type="SUPFAM" id="SSF51735">
    <property type="entry name" value="NAD(P)-binding Rossmann-fold domains"/>
    <property type="match status" value="1"/>
</dbReference>
<dbReference type="InterPro" id="IPR004104">
    <property type="entry name" value="Gfo/Idh/MocA-like_OxRdtase_C"/>
</dbReference>
<name>A0A516PZN2_9ACTN</name>
<evidence type="ECO:0000313" key="4">
    <source>
        <dbReference type="EMBL" id="QDP96630.1"/>
    </source>
</evidence>
<dbReference type="InterPro" id="IPR036291">
    <property type="entry name" value="NAD(P)-bd_dom_sf"/>
</dbReference>
<evidence type="ECO:0000259" key="3">
    <source>
        <dbReference type="Pfam" id="PF02894"/>
    </source>
</evidence>
<dbReference type="OrthoDB" id="9815825at2"/>
<comment type="similarity">
    <text evidence="1">Belongs to the Gfo/Idh/MocA family.</text>
</comment>
<protein>
    <submittedName>
        <fullName evidence="4">Gfo/Idh/MocA family oxidoreductase</fullName>
    </submittedName>
</protein>
<dbReference type="PANTHER" id="PTHR43249">
    <property type="entry name" value="UDP-N-ACETYL-2-AMINO-2-DEOXY-D-GLUCURONATE OXIDASE"/>
    <property type="match status" value="1"/>
</dbReference>
<dbReference type="Gene3D" id="3.40.50.720">
    <property type="entry name" value="NAD(P)-binding Rossmann-like Domain"/>
    <property type="match status" value="1"/>
</dbReference>
<dbReference type="SUPFAM" id="SSF55347">
    <property type="entry name" value="Glyceraldehyde-3-phosphate dehydrogenase-like, C-terminal domain"/>
    <property type="match status" value="1"/>
</dbReference>
<keyword evidence="5" id="KW-1185">Reference proteome</keyword>
<dbReference type="Pfam" id="PF01408">
    <property type="entry name" value="GFO_IDH_MocA"/>
    <property type="match status" value="1"/>
</dbReference>
<dbReference type="InterPro" id="IPR000683">
    <property type="entry name" value="Gfo/Idh/MocA-like_OxRdtase_N"/>
</dbReference>
<gene>
    <name evidence="4" type="ORF">FOE78_12545</name>
</gene>
<dbReference type="Pfam" id="PF02894">
    <property type="entry name" value="GFO_IDH_MocA_C"/>
    <property type="match status" value="1"/>
</dbReference>
<feature type="domain" description="Gfo/Idh/MocA-like oxidoreductase N-terminal" evidence="2">
    <location>
        <begin position="4"/>
        <end position="123"/>
    </location>
</feature>
<dbReference type="PANTHER" id="PTHR43249:SF1">
    <property type="entry name" value="D-GLUCOSIDE 3-DEHYDROGENASE"/>
    <property type="match status" value="1"/>
</dbReference>
<dbReference type="EMBL" id="CP041692">
    <property type="protein sequence ID" value="QDP96630.1"/>
    <property type="molecule type" value="Genomic_DNA"/>
</dbReference>
<sequence length="353" mass="37933">MSKFKVGVIGTGSIAQLHLAAYAANSDVDLVAVSDINFERAQQVATQYGAPRAYGDPQELLADEGVDGVSICTWNNSHASWAIAAVEAGKHVLVEKPISRTYAEALELQRVVEDHDRVVQVGFVRRHSPNCQVLKTFIDSGDLGEIYYAKASSIRRMGNPGGWFADKDIAGGGPLLDIGVHVIDLCWYLMGSPRATAVSGNSYQRIGNRANITNAPRYKVSDYDPTKNSVEDLVNAVVRFENGASLLVDVSYSLHAVRDSLDVAVYGDKGGAELEPALQIATEQHDTVINVTPQISSPTFELQPGFAAEIANFVDASLGRAESVAPAWHGVEIMKILDGIYTSADSGKEVTLV</sequence>
<organism evidence="4 5">
    <name type="scientific">Microlunatus elymi</name>
    <dbReference type="NCBI Taxonomy" id="2596828"/>
    <lineage>
        <taxon>Bacteria</taxon>
        <taxon>Bacillati</taxon>
        <taxon>Actinomycetota</taxon>
        <taxon>Actinomycetes</taxon>
        <taxon>Propionibacteriales</taxon>
        <taxon>Propionibacteriaceae</taxon>
        <taxon>Microlunatus</taxon>
    </lineage>
</organism>
<evidence type="ECO:0000259" key="2">
    <source>
        <dbReference type="Pfam" id="PF01408"/>
    </source>
</evidence>
<dbReference type="GO" id="GO:0000166">
    <property type="term" value="F:nucleotide binding"/>
    <property type="evidence" value="ECO:0007669"/>
    <property type="project" value="InterPro"/>
</dbReference>
<proteinExistence type="inferred from homology"/>
<dbReference type="KEGG" id="mik:FOE78_12545"/>